<dbReference type="InterPro" id="IPR001610">
    <property type="entry name" value="PAC"/>
</dbReference>
<dbReference type="SUPFAM" id="SSF55073">
    <property type="entry name" value="Nucleotide cyclase"/>
    <property type="match status" value="1"/>
</dbReference>
<dbReference type="EMBL" id="CP001287">
    <property type="protein sequence ID" value="ACK65488.1"/>
    <property type="molecule type" value="Genomic_DNA"/>
</dbReference>
<dbReference type="InterPro" id="IPR029787">
    <property type="entry name" value="Nucleotide_cyclase"/>
</dbReference>
<dbReference type="InterPro" id="IPR013655">
    <property type="entry name" value="PAS_fold_3"/>
</dbReference>
<dbReference type="SUPFAM" id="SSF55781">
    <property type="entry name" value="GAF domain-like"/>
    <property type="match status" value="1"/>
</dbReference>
<dbReference type="Gene3D" id="3.30.450.40">
    <property type="match status" value="1"/>
</dbReference>
<feature type="domain" description="Phytochrome chromophore attachment site" evidence="1">
    <location>
        <begin position="298"/>
        <end position="434"/>
    </location>
</feature>
<dbReference type="SMART" id="SM00065">
    <property type="entry name" value="GAF"/>
    <property type="match status" value="1"/>
</dbReference>
<dbReference type="NCBIfam" id="TIGR00254">
    <property type="entry name" value="GGDEF"/>
    <property type="match status" value="1"/>
</dbReference>
<dbReference type="PROSITE" id="PS50113">
    <property type="entry name" value="PAC"/>
    <property type="match status" value="1"/>
</dbReference>
<name>B7K4M3_RIPO1</name>
<dbReference type="SMART" id="SM00267">
    <property type="entry name" value="GGDEF"/>
    <property type="match status" value="1"/>
</dbReference>
<dbReference type="NCBIfam" id="TIGR00229">
    <property type="entry name" value="sensory_box"/>
    <property type="match status" value="1"/>
</dbReference>
<dbReference type="InterPro" id="IPR000700">
    <property type="entry name" value="PAS-assoc_C"/>
</dbReference>
<dbReference type="CDD" id="cd01949">
    <property type="entry name" value="GGDEF"/>
    <property type="match status" value="1"/>
</dbReference>
<dbReference type="STRING" id="41431.PCC8801_1431"/>
<dbReference type="InterPro" id="IPR000014">
    <property type="entry name" value="PAS"/>
</dbReference>
<dbReference type="InterPro" id="IPR035965">
    <property type="entry name" value="PAS-like_dom_sf"/>
</dbReference>
<dbReference type="InterPro" id="IPR016132">
    <property type="entry name" value="Phyto_chromo_attachment"/>
</dbReference>
<dbReference type="InterPro" id="IPR003018">
    <property type="entry name" value="GAF"/>
</dbReference>
<dbReference type="InterPro" id="IPR050469">
    <property type="entry name" value="Diguanylate_Cyclase"/>
</dbReference>
<dbReference type="AlphaFoldDB" id="B7K4M3"/>
<evidence type="ECO:0000259" key="3">
    <source>
        <dbReference type="PROSITE" id="PS50113"/>
    </source>
</evidence>
<dbReference type="SMART" id="SM00086">
    <property type="entry name" value="PAC"/>
    <property type="match status" value="1"/>
</dbReference>
<dbReference type="HOGENOM" id="CLU_029911_0_0_3"/>
<accession>B7K4M3</accession>
<dbReference type="GO" id="GO:0043709">
    <property type="term" value="P:cell adhesion involved in single-species biofilm formation"/>
    <property type="evidence" value="ECO:0007669"/>
    <property type="project" value="TreeGrafter"/>
</dbReference>
<protein>
    <submittedName>
        <fullName evidence="5">Diguanylate cyclase with PAS/PAC and GAF sensors</fullName>
    </submittedName>
</protein>
<sequence length="625" mass="72933">MITSDDKFNKEEEEGIRYSRSSFSPTIKSQISLIFYQIVWHLEGTIIINFVSSGVKNLLNITPEEIISNPYNLLNYIHPEDQGQVKQIFKNIVELPRTEDFKCRWLRNEDEVIYLDNKIQFLKTDENKIIIEGICQENLVKNLIFLESLEYKILEKLPNFFYLYELQKQEYLYINSSLSQLLGYENLPPLLANITQWTQLIHSEDRDRLTDAYRQCLTLKDQDQVTLEYRLKNAQGQWCWLNSTLKIFTRTSHGSPQQIIATAQDITPYQAIKSRLRRQKGGEKLLNSIATRIHQSLELDAILKISIKEMRQFLHIDRLLIYRFKPDWSGVVTFESVVSPWRSLLGRILLDEEFIAHYLPKYKTGRIHLIPDLENSELSPCHIQWLTELQVKANLVIPIVQGQELWGLLVAQHCRSPRYWEDWEIHCLKHFSLYIGIALEQEQLYRELRLANEELEQLAFVDSLTEVANRRRFDEYLQQEWRRLTRAKQPLSLIVCDVDFFKFYNDTYGHPAGDNCLQQVAQVLQQSVKRPADLVARHGGEEFAIVLPNTDISGAVHIAGEIRSRLRGLKLEHRASLVSDYVTLSFGIATTYPTPQTVVESLLMEADLALYQAKGQGRDRIFVNQ</sequence>
<dbReference type="SMART" id="SM00091">
    <property type="entry name" value="PAS"/>
    <property type="match status" value="2"/>
</dbReference>
<dbReference type="PANTHER" id="PTHR45138">
    <property type="entry name" value="REGULATORY COMPONENTS OF SENSORY TRANSDUCTION SYSTEM"/>
    <property type="match status" value="1"/>
</dbReference>
<dbReference type="eggNOG" id="COG3706">
    <property type="taxonomic scope" value="Bacteria"/>
</dbReference>
<dbReference type="InterPro" id="IPR000160">
    <property type="entry name" value="GGDEF_dom"/>
</dbReference>
<dbReference type="OrthoDB" id="9759607at2"/>
<dbReference type="InterPro" id="IPR043128">
    <property type="entry name" value="Rev_trsase/Diguanyl_cyclase"/>
</dbReference>
<feature type="domain" description="GGDEF" evidence="4">
    <location>
        <begin position="489"/>
        <end position="625"/>
    </location>
</feature>
<dbReference type="InterPro" id="IPR029016">
    <property type="entry name" value="GAF-like_dom_sf"/>
</dbReference>
<dbReference type="Pfam" id="PF01590">
    <property type="entry name" value="GAF"/>
    <property type="match status" value="1"/>
</dbReference>
<dbReference type="PROSITE" id="PS50046">
    <property type="entry name" value="PHYTOCHROME_2"/>
    <property type="match status" value="1"/>
</dbReference>
<dbReference type="eggNOG" id="COG2203">
    <property type="taxonomic scope" value="Bacteria"/>
</dbReference>
<dbReference type="Gene3D" id="3.30.450.20">
    <property type="entry name" value="PAS domain"/>
    <property type="match status" value="2"/>
</dbReference>
<gene>
    <name evidence="5" type="ordered locus">PCC8801_1431</name>
</gene>
<dbReference type="Proteomes" id="UP000008204">
    <property type="component" value="Chromosome"/>
</dbReference>
<evidence type="ECO:0000313" key="6">
    <source>
        <dbReference type="Proteomes" id="UP000008204"/>
    </source>
</evidence>
<evidence type="ECO:0000259" key="2">
    <source>
        <dbReference type="PROSITE" id="PS50112"/>
    </source>
</evidence>
<evidence type="ECO:0000259" key="1">
    <source>
        <dbReference type="PROSITE" id="PS50046"/>
    </source>
</evidence>
<dbReference type="GO" id="GO:0005886">
    <property type="term" value="C:plasma membrane"/>
    <property type="evidence" value="ECO:0007669"/>
    <property type="project" value="TreeGrafter"/>
</dbReference>
<dbReference type="Pfam" id="PF00990">
    <property type="entry name" value="GGDEF"/>
    <property type="match status" value="1"/>
</dbReference>
<dbReference type="KEGG" id="cyp:PCC8801_1431"/>
<dbReference type="Gene3D" id="3.30.70.270">
    <property type="match status" value="1"/>
</dbReference>
<feature type="domain" description="PAC" evidence="3">
    <location>
        <begin position="225"/>
        <end position="278"/>
    </location>
</feature>
<feature type="domain" description="PAS" evidence="2">
    <location>
        <begin position="146"/>
        <end position="220"/>
    </location>
</feature>
<proteinExistence type="predicted"/>
<organism evidence="5 6">
    <name type="scientific">Rippkaea orientalis (strain PCC 8801 / RF-1)</name>
    <name type="common">Cyanothece sp. (strain PCC 8801)</name>
    <dbReference type="NCBI Taxonomy" id="41431"/>
    <lineage>
        <taxon>Bacteria</taxon>
        <taxon>Bacillati</taxon>
        <taxon>Cyanobacteriota</taxon>
        <taxon>Cyanophyceae</taxon>
        <taxon>Oscillatoriophycideae</taxon>
        <taxon>Chroococcales</taxon>
        <taxon>Aphanothecaceae</taxon>
        <taxon>Rippkaea</taxon>
        <taxon>Rippkaea orientalis</taxon>
    </lineage>
</organism>
<dbReference type="RefSeq" id="WP_012594761.1">
    <property type="nucleotide sequence ID" value="NC_011726.1"/>
</dbReference>
<dbReference type="PANTHER" id="PTHR45138:SF9">
    <property type="entry name" value="DIGUANYLATE CYCLASE DGCM-RELATED"/>
    <property type="match status" value="1"/>
</dbReference>
<feature type="domain" description="PAS" evidence="2">
    <location>
        <begin position="38"/>
        <end position="96"/>
    </location>
</feature>
<evidence type="ECO:0000259" key="4">
    <source>
        <dbReference type="PROSITE" id="PS50887"/>
    </source>
</evidence>
<dbReference type="Pfam" id="PF08447">
    <property type="entry name" value="PAS_3"/>
    <property type="match status" value="2"/>
</dbReference>
<dbReference type="PROSITE" id="PS50887">
    <property type="entry name" value="GGDEF"/>
    <property type="match status" value="1"/>
</dbReference>
<keyword evidence="6" id="KW-1185">Reference proteome</keyword>
<reference evidence="6" key="1">
    <citation type="journal article" date="2011" name="MBio">
        <title>Novel metabolic attributes of the genus Cyanothece, comprising a group of unicellular nitrogen-fixing Cyanobacteria.</title>
        <authorList>
            <person name="Bandyopadhyay A."/>
            <person name="Elvitigala T."/>
            <person name="Welsh E."/>
            <person name="Stockel J."/>
            <person name="Liberton M."/>
            <person name="Min H."/>
            <person name="Sherman L.A."/>
            <person name="Pakrasi H.B."/>
        </authorList>
    </citation>
    <scope>NUCLEOTIDE SEQUENCE [LARGE SCALE GENOMIC DNA]</scope>
    <source>
        <strain evidence="6">PCC 8801</strain>
    </source>
</reference>
<dbReference type="FunFam" id="3.30.70.270:FF:000001">
    <property type="entry name" value="Diguanylate cyclase domain protein"/>
    <property type="match status" value="1"/>
</dbReference>
<dbReference type="GO" id="GO:0052621">
    <property type="term" value="F:diguanylate cyclase activity"/>
    <property type="evidence" value="ECO:0007669"/>
    <property type="project" value="TreeGrafter"/>
</dbReference>
<dbReference type="CDD" id="cd00130">
    <property type="entry name" value="PAS"/>
    <property type="match status" value="2"/>
</dbReference>
<dbReference type="GO" id="GO:1902201">
    <property type="term" value="P:negative regulation of bacterial-type flagellum-dependent cell motility"/>
    <property type="evidence" value="ECO:0007669"/>
    <property type="project" value="TreeGrafter"/>
</dbReference>
<evidence type="ECO:0000313" key="5">
    <source>
        <dbReference type="EMBL" id="ACK65488.1"/>
    </source>
</evidence>
<dbReference type="PROSITE" id="PS50112">
    <property type="entry name" value="PAS"/>
    <property type="match status" value="2"/>
</dbReference>
<dbReference type="SUPFAM" id="SSF55785">
    <property type="entry name" value="PYP-like sensor domain (PAS domain)"/>
    <property type="match status" value="2"/>
</dbReference>